<dbReference type="Proteomes" id="UP000287144">
    <property type="component" value="Unassembled WGS sequence"/>
</dbReference>
<evidence type="ECO:0000313" key="3">
    <source>
        <dbReference type="Proteomes" id="UP000287144"/>
    </source>
</evidence>
<dbReference type="EMBL" id="NKCK01000241">
    <property type="protein sequence ID" value="RSL89720.1"/>
    <property type="molecule type" value="Genomic_DNA"/>
</dbReference>
<protein>
    <submittedName>
        <fullName evidence="2">Uncharacterized protein</fullName>
    </submittedName>
</protein>
<organism evidence="2 3">
    <name type="scientific">Fusarium oligoseptatum</name>
    <dbReference type="NCBI Taxonomy" id="2604345"/>
    <lineage>
        <taxon>Eukaryota</taxon>
        <taxon>Fungi</taxon>
        <taxon>Dikarya</taxon>
        <taxon>Ascomycota</taxon>
        <taxon>Pezizomycotina</taxon>
        <taxon>Sordariomycetes</taxon>
        <taxon>Hypocreomycetidae</taxon>
        <taxon>Hypocreales</taxon>
        <taxon>Nectriaceae</taxon>
        <taxon>Fusarium</taxon>
        <taxon>Fusarium solani species complex</taxon>
    </lineage>
</organism>
<sequence>MDQLPQTNDMSVMMQGMKAMILQIVGDTCQQIQAKSNNAQATASPEPAPALIPNNPHIDMRLAGPEDMEKLQHLGAQGILTRLHNVGGPWADIVDVQFDLDSGHHQQSDEPNSPDAVASRTHEAQRRVRFVLETVAGEQAVRKVMHEASLILGLSPNCGMIQQLYYVRVVGFVRQATEPAPNARTGQSPKAASGNSSRNAKKRSREGEFSEDEYTEKAAFEQVPVQVPQSSGLTWVEPNTPATMHF</sequence>
<feature type="region of interest" description="Disordered" evidence="1">
    <location>
        <begin position="102"/>
        <end position="122"/>
    </location>
</feature>
<accession>A0A428SIU4</accession>
<feature type="compositionally biased region" description="Polar residues" evidence="1">
    <location>
        <begin position="184"/>
        <end position="198"/>
    </location>
</feature>
<keyword evidence="3" id="KW-1185">Reference proteome</keyword>
<gene>
    <name evidence="2" type="ORF">CEP52_014806</name>
</gene>
<name>A0A428SIU4_9HYPO</name>
<comment type="caution">
    <text evidence="2">The sequence shown here is derived from an EMBL/GenBank/DDBJ whole genome shotgun (WGS) entry which is preliminary data.</text>
</comment>
<feature type="region of interest" description="Disordered" evidence="1">
    <location>
        <begin position="179"/>
        <end position="225"/>
    </location>
</feature>
<proteinExistence type="predicted"/>
<dbReference type="AlphaFoldDB" id="A0A428SIU4"/>
<evidence type="ECO:0000256" key="1">
    <source>
        <dbReference type="SAM" id="MobiDB-lite"/>
    </source>
</evidence>
<evidence type="ECO:0000313" key="2">
    <source>
        <dbReference type="EMBL" id="RSL89720.1"/>
    </source>
</evidence>
<reference evidence="2 3" key="1">
    <citation type="submission" date="2017-06" db="EMBL/GenBank/DDBJ databases">
        <title>Comparative genomic analysis of Ambrosia Fusariam Clade fungi.</title>
        <authorList>
            <person name="Stajich J.E."/>
            <person name="Carrillo J."/>
            <person name="Kijimoto T."/>
            <person name="Eskalen A."/>
            <person name="O'Donnell K."/>
            <person name="Kasson M."/>
        </authorList>
    </citation>
    <scope>NUCLEOTIDE SEQUENCE [LARGE SCALE GENOMIC DNA]</scope>
    <source>
        <strain evidence="2 3">NRRL62579</strain>
    </source>
</reference>